<gene>
    <name evidence="2" type="ORF">NDU88_008804</name>
</gene>
<dbReference type="EMBL" id="JANPWB010000009">
    <property type="protein sequence ID" value="KAJ1156079.1"/>
    <property type="molecule type" value="Genomic_DNA"/>
</dbReference>
<name>A0AAV7RXY6_PLEWA</name>
<evidence type="ECO:0000256" key="1">
    <source>
        <dbReference type="SAM" id="MobiDB-lite"/>
    </source>
</evidence>
<dbReference type="Proteomes" id="UP001066276">
    <property type="component" value="Chromosome 5"/>
</dbReference>
<organism evidence="2 3">
    <name type="scientific">Pleurodeles waltl</name>
    <name type="common">Iberian ribbed newt</name>
    <dbReference type="NCBI Taxonomy" id="8319"/>
    <lineage>
        <taxon>Eukaryota</taxon>
        <taxon>Metazoa</taxon>
        <taxon>Chordata</taxon>
        <taxon>Craniata</taxon>
        <taxon>Vertebrata</taxon>
        <taxon>Euteleostomi</taxon>
        <taxon>Amphibia</taxon>
        <taxon>Batrachia</taxon>
        <taxon>Caudata</taxon>
        <taxon>Salamandroidea</taxon>
        <taxon>Salamandridae</taxon>
        <taxon>Pleurodelinae</taxon>
        <taxon>Pleurodeles</taxon>
    </lineage>
</organism>
<accession>A0AAV7RXY6</accession>
<feature type="region of interest" description="Disordered" evidence="1">
    <location>
        <begin position="170"/>
        <end position="189"/>
    </location>
</feature>
<protein>
    <submittedName>
        <fullName evidence="2">Uncharacterized protein</fullName>
    </submittedName>
</protein>
<proteinExistence type="predicted"/>
<sequence>MPVTDPLSAPQPLPSPAHSLALDVLPLLPPCDMVWSIRLSSKCSDADAGPRGVIPAVHGKLCAFMNLLRSLICRIRVLLPSCPEGPIDRLPPRITAHQTSTSLEAITRPGSGSLLCRRQGHSYCRPSVTIVRRSTRPKCWITPWHAAEGPLSSRSSQPRAASCIEAKDFGAGQGGGLFRSFSPGREWSS</sequence>
<evidence type="ECO:0000313" key="3">
    <source>
        <dbReference type="Proteomes" id="UP001066276"/>
    </source>
</evidence>
<dbReference type="AlphaFoldDB" id="A0AAV7RXY6"/>
<evidence type="ECO:0000313" key="2">
    <source>
        <dbReference type="EMBL" id="KAJ1156079.1"/>
    </source>
</evidence>
<reference evidence="2" key="1">
    <citation type="journal article" date="2022" name="bioRxiv">
        <title>Sequencing and chromosome-scale assembly of the giantPleurodeles waltlgenome.</title>
        <authorList>
            <person name="Brown T."/>
            <person name="Elewa A."/>
            <person name="Iarovenko S."/>
            <person name="Subramanian E."/>
            <person name="Araus A.J."/>
            <person name="Petzold A."/>
            <person name="Susuki M."/>
            <person name="Suzuki K.-i.T."/>
            <person name="Hayashi T."/>
            <person name="Toyoda A."/>
            <person name="Oliveira C."/>
            <person name="Osipova E."/>
            <person name="Leigh N.D."/>
            <person name="Simon A."/>
            <person name="Yun M.H."/>
        </authorList>
    </citation>
    <scope>NUCLEOTIDE SEQUENCE</scope>
    <source>
        <strain evidence="2">20211129_DDA</strain>
        <tissue evidence="2">Liver</tissue>
    </source>
</reference>
<comment type="caution">
    <text evidence="2">The sequence shown here is derived from an EMBL/GenBank/DDBJ whole genome shotgun (WGS) entry which is preliminary data.</text>
</comment>
<keyword evidence="3" id="KW-1185">Reference proteome</keyword>